<sequence>MPPLSLLDYIHRGVVYTLLGISGYSIFVGVSGHSARRAAMLERAKEVSSIYLVWLCMVADELCSDRLSRKRNKRMNWRLRSLHRKLFRRRRRTERMERILEEASGCLEPRVRVKTTQHPKFELGRANGCRRPIGTMYGSGHHHHHHGGQLHAVEEPLQCNNTNNLHNEHKHTPRLSVRYPDSTQTAVQMFALLCPRSRDANKLKSRAAQSVVAFLHLSTRNRQTREMNVER</sequence>
<evidence type="ECO:0000313" key="3">
    <source>
        <dbReference type="Proteomes" id="UP000815677"/>
    </source>
</evidence>
<feature type="transmembrane region" description="Helical" evidence="1">
    <location>
        <begin position="14"/>
        <end position="35"/>
    </location>
</feature>
<dbReference type="Proteomes" id="UP000815677">
    <property type="component" value="Unassembled WGS sequence"/>
</dbReference>
<name>A0ABQ0LM06_MYCCL</name>
<reference evidence="2" key="1">
    <citation type="submission" date="2014-09" db="EMBL/GenBank/DDBJ databases">
        <title>Genome sequence of the luminous mushroom Mycena chlorophos for searching fungal bioluminescence genes.</title>
        <authorList>
            <person name="Tanaka Y."/>
            <person name="Kasuga D."/>
            <person name="Oba Y."/>
            <person name="Hase S."/>
            <person name="Sato K."/>
            <person name="Oba Y."/>
            <person name="Sakakibara Y."/>
        </authorList>
    </citation>
    <scope>NUCLEOTIDE SEQUENCE</scope>
</reference>
<keyword evidence="1" id="KW-0812">Transmembrane</keyword>
<gene>
    <name evidence="2" type="ORF">MCHLO_08663</name>
</gene>
<organism evidence="2 3">
    <name type="scientific">Mycena chlorophos</name>
    <name type="common">Agaric fungus</name>
    <name type="synonym">Agaricus chlorophos</name>
    <dbReference type="NCBI Taxonomy" id="658473"/>
    <lineage>
        <taxon>Eukaryota</taxon>
        <taxon>Fungi</taxon>
        <taxon>Dikarya</taxon>
        <taxon>Basidiomycota</taxon>
        <taxon>Agaricomycotina</taxon>
        <taxon>Agaricomycetes</taxon>
        <taxon>Agaricomycetidae</taxon>
        <taxon>Agaricales</taxon>
        <taxon>Marasmiineae</taxon>
        <taxon>Mycenaceae</taxon>
        <taxon>Mycena</taxon>
    </lineage>
</organism>
<evidence type="ECO:0000313" key="2">
    <source>
        <dbReference type="EMBL" id="GAT51532.1"/>
    </source>
</evidence>
<evidence type="ECO:0000256" key="1">
    <source>
        <dbReference type="SAM" id="Phobius"/>
    </source>
</evidence>
<protein>
    <submittedName>
        <fullName evidence="2">Uncharacterized protein</fullName>
    </submittedName>
</protein>
<keyword evidence="1" id="KW-0472">Membrane</keyword>
<keyword evidence="1" id="KW-1133">Transmembrane helix</keyword>
<accession>A0ABQ0LM06</accession>
<keyword evidence="3" id="KW-1185">Reference proteome</keyword>
<proteinExistence type="predicted"/>
<dbReference type="EMBL" id="DF847217">
    <property type="protein sequence ID" value="GAT51532.1"/>
    <property type="molecule type" value="Genomic_DNA"/>
</dbReference>